<dbReference type="Proteomes" id="UP000266723">
    <property type="component" value="Unassembled WGS sequence"/>
</dbReference>
<dbReference type="EMBL" id="QGKY02000089">
    <property type="protein sequence ID" value="KAF2612381.1"/>
    <property type="molecule type" value="Genomic_DNA"/>
</dbReference>
<protein>
    <submittedName>
        <fullName evidence="1">Uncharacterized protein</fullName>
    </submittedName>
</protein>
<evidence type="ECO:0000313" key="2">
    <source>
        <dbReference type="EMBL" id="KAF3542961.1"/>
    </source>
</evidence>
<gene>
    <name evidence="2" type="ORF">DY000_02010504</name>
    <name evidence="1" type="ORF">F2Q70_00013821</name>
</gene>
<dbReference type="EMBL" id="QGKV02000832">
    <property type="protein sequence ID" value="KAF3542961.1"/>
    <property type="molecule type" value="Genomic_DNA"/>
</dbReference>
<reference evidence="2" key="2">
    <citation type="submission" date="2019-12" db="EMBL/GenBank/DDBJ databases">
        <authorList>
            <person name="Studholme D.J."/>
            <person name="Sarris P."/>
        </authorList>
    </citation>
    <scope>NUCLEOTIDE SEQUENCE</scope>
    <source>
        <strain evidence="2">PFS-1207/04</strain>
        <tissue evidence="2">Leaf</tissue>
    </source>
</reference>
<dbReference type="AlphaFoldDB" id="A0A8S9M300"/>
<comment type="caution">
    <text evidence="1">The sequence shown here is derived from an EMBL/GenBank/DDBJ whole genome shotgun (WGS) entry which is preliminary data.</text>
</comment>
<name>A0A8S9M300_BRACR</name>
<evidence type="ECO:0000313" key="3">
    <source>
        <dbReference type="Proteomes" id="UP000266723"/>
    </source>
</evidence>
<reference evidence="1" key="1">
    <citation type="submission" date="2019-12" db="EMBL/GenBank/DDBJ databases">
        <title>Genome sequencing and annotation of Brassica cretica.</title>
        <authorList>
            <person name="Studholme D.J."/>
            <person name="Sarris P.F."/>
        </authorList>
    </citation>
    <scope>NUCLEOTIDE SEQUENCE</scope>
    <source>
        <strain evidence="1">PFS-102/07</strain>
        <tissue evidence="1">Leaf</tissue>
    </source>
</reference>
<accession>A0A8S9M300</accession>
<proteinExistence type="predicted"/>
<dbReference type="OrthoDB" id="974159at2759"/>
<evidence type="ECO:0000313" key="1">
    <source>
        <dbReference type="EMBL" id="KAF2612381.1"/>
    </source>
</evidence>
<keyword evidence="3" id="KW-1185">Reference proteome</keyword>
<organism evidence="1">
    <name type="scientific">Brassica cretica</name>
    <name type="common">Mustard</name>
    <dbReference type="NCBI Taxonomy" id="69181"/>
    <lineage>
        <taxon>Eukaryota</taxon>
        <taxon>Viridiplantae</taxon>
        <taxon>Streptophyta</taxon>
        <taxon>Embryophyta</taxon>
        <taxon>Tracheophyta</taxon>
        <taxon>Spermatophyta</taxon>
        <taxon>Magnoliopsida</taxon>
        <taxon>eudicotyledons</taxon>
        <taxon>Gunneridae</taxon>
        <taxon>Pentapetalae</taxon>
        <taxon>rosids</taxon>
        <taxon>malvids</taxon>
        <taxon>Brassicales</taxon>
        <taxon>Brassicaceae</taxon>
        <taxon>Brassiceae</taxon>
        <taxon>Brassica</taxon>
    </lineage>
</organism>
<reference evidence="2 3" key="3">
    <citation type="journal article" date="2020" name="BMC Genomics">
        <title>Intraspecific diversification of the crop wild relative Brassica cretica Lam. using demographic model selection.</title>
        <authorList>
            <person name="Kioukis A."/>
            <person name="Michalopoulou V.A."/>
            <person name="Briers L."/>
            <person name="Pirintsos S."/>
            <person name="Studholme D.J."/>
            <person name="Pavlidis P."/>
            <person name="Sarris P.F."/>
        </authorList>
    </citation>
    <scope>NUCLEOTIDE SEQUENCE [LARGE SCALE GENOMIC DNA]</scope>
    <source>
        <strain evidence="3">cv. PFS-1207/04</strain>
        <strain evidence="2">PFS-1207/04</strain>
    </source>
</reference>
<sequence>MAILLKSFLQNQSFSKTLLKPSTICRNIASSSEPHKKPLSVVFEEAVGLRPKSETSETQEEGGNELKRKLWELEKKLIELKNTEPVIKKKLKKVVGTVPELQTEKSRNLYTLFKVNEEKKQEEGHDVVRVYKELPLVMVSFVKLLHKKGYLNKANFISGEKLELGSLDEEYARTFVKFAAERFGKDYQEIAKSKLVSAHIHFYKVPHFLEFAFYIICQHFMRNELGSDLKNIVLFGCPSLEKRAIFAAKTLRKFFDIHENNVCEKCVLKEKCKFPNQSVWDGKSQNLHLSVVMKVITLYPLDLTHPKLQVPQEVQDSVSRLLTEIQNLSRTICTPLS</sequence>